<sequence length="364" mass="39103">MNSSDLAELLRRAALAQDFGATPDPFDGGRALRHFPSIDLAVACFPAGGAPVFANVLFSRQHPQGLVAGMAAGAGAAQGIRFLADQQDAQGRSIAWLPEAPGVDWQRLDWLPLYGDSGPTVVAPYPASLLKLMVLVGLAWLIDQGRSRWDAPLSFEGQCRAVRDWALDMTAISCNTATSALVMHLHAIGAIRRDAQGECHNEVQQLFARLGLPTLRLVNTRPDGGWGNAAGAGVGQLQMTAWDSVRLLWWLDPDAPAAPWLPAHAPRLSAESRGQVLRALEAQTLRVLMPERLAAELHFAHKTGTTENYASDAGIVRAVAPRRRHYLIAMLSNLGSRYGAPEARLPALGAAIDAALEPWLESCS</sequence>
<evidence type="ECO:0000313" key="6">
    <source>
        <dbReference type="Proteomes" id="UP001177769"/>
    </source>
</evidence>
<reference evidence="5" key="1">
    <citation type="submission" date="2023-01" db="EMBL/GenBank/DDBJ databases">
        <title>Whole genome sequence of Paucibacter sp. S2-9 isolated from pond sediment.</title>
        <authorList>
            <person name="Jung J.Y."/>
        </authorList>
    </citation>
    <scope>NUCLEOTIDE SEQUENCE</scope>
    <source>
        <strain evidence="5">S2-9</strain>
    </source>
</reference>
<evidence type="ECO:0000256" key="1">
    <source>
        <dbReference type="ARBA" id="ARBA00001526"/>
    </source>
</evidence>
<dbReference type="PROSITE" id="PS00923">
    <property type="entry name" value="ASP_GLU_RACEMASE_1"/>
    <property type="match status" value="1"/>
</dbReference>
<evidence type="ECO:0000313" key="5">
    <source>
        <dbReference type="EMBL" id="WIT13616.1"/>
    </source>
</evidence>
<gene>
    <name evidence="5" type="ORF">PFX98_08360</name>
</gene>
<comment type="similarity">
    <text evidence="2">Belongs to the class-A beta-lactamase family.</text>
</comment>
<dbReference type="InterPro" id="IPR000871">
    <property type="entry name" value="Beta-lactam_class-A"/>
</dbReference>
<dbReference type="PANTHER" id="PTHR35333">
    <property type="entry name" value="BETA-LACTAMASE"/>
    <property type="match status" value="1"/>
</dbReference>
<dbReference type="Pfam" id="PF13354">
    <property type="entry name" value="Beta-lactamase2"/>
    <property type="match status" value="1"/>
</dbReference>
<dbReference type="InterPro" id="IPR045155">
    <property type="entry name" value="Beta-lactam_cat"/>
</dbReference>
<accession>A0AA95NP83</accession>
<dbReference type="Proteomes" id="UP001177769">
    <property type="component" value="Chromosome"/>
</dbReference>
<dbReference type="EC" id="3.5.2.6" evidence="3"/>
<dbReference type="InterPro" id="IPR018187">
    <property type="entry name" value="Asp/Glu_racemase_AS_1"/>
</dbReference>
<name>A0AA95NP83_9BURK</name>
<dbReference type="GO" id="GO:0008800">
    <property type="term" value="F:beta-lactamase activity"/>
    <property type="evidence" value="ECO:0007669"/>
    <property type="project" value="UniProtKB-EC"/>
</dbReference>
<dbReference type="SUPFAM" id="SSF56601">
    <property type="entry name" value="beta-lactamase/transpeptidase-like"/>
    <property type="match status" value="1"/>
</dbReference>
<keyword evidence="6" id="KW-1185">Reference proteome</keyword>
<dbReference type="KEGG" id="pais:PFX98_08360"/>
<dbReference type="GO" id="GO:0046677">
    <property type="term" value="P:response to antibiotic"/>
    <property type="evidence" value="ECO:0007669"/>
    <property type="project" value="InterPro"/>
</dbReference>
<comment type="catalytic activity">
    <reaction evidence="1">
        <text>a beta-lactam + H2O = a substituted beta-amino acid</text>
        <dbReference type="Rhea" id="RHEA:20401"/>
        <dbReference type="ChEBI" id="CHEBI:15377"/>
        <dbReference type="ChEBI" id="CHEBI:35627"/>
        <dbReference type="ChEBI" id="CHEBI:140347"/>
        <dbReference type="EC" id="3.5.2.6"/>
    </reaction>
</comment>
<keyword evidence="5" id="KW-0378">Hydrolase</keyword>
<dbReference type="PANTHER" id="PTHR35333:SF3">
    <property type="entry name" value="BETA-LACTAMASE-TYPE TRANSPEPTIDASE FOLD CONTAINING PROTEIN"/>
    <property type="match status" value="1"/>
</dbReference>
<dbReference type="AlphaFoldDB" id="A0AA95NP83"/>
<proteinExistence type="inferred from homology"/>
<feature type="domain" description="Beta-lactamase class A catalytic" evidence="4">
    <location>
        <begin position="125"/>
        <end position="331"/>
    </location>
</feature>
<dbReference type="GO" id="GO:0030655">
    <property type="term" value="P:beta-lactam antibiotic catabolic process"/>
    <property type="evidence" value="ECO:0007669"/>
    <property type="project" value="InterPro"/>
</dbReference>
<evidence type="ECO:0000256" key="2">
    <source>
        <dbReference type="ARBA" id="ARBA00009009"/>
    </source>
</evidence>
<dbReference type="Gene3D" id="3.40.710.10">
    <property type="entry name" value="DD-peptidase/beta-lactamase superfamily"/>
    <property type="match status" value="1"/>
</dbReference>
<organism evidence="5 6">
    <name type="scientific">Paucibacter sediminis</name>
    <dbReference type="NCBI Taxonomy" id="3019553"/>
    <lineage>
        <taxon>Bacteria</taxon>
        <taxon>Pseudomonadati</taxon>
        <taxon>Pseudomonadota</taxon>
        <taxon>Betaproteobacteria</taxon>
        <taxon>Burkholderiales</taxon>
        <taxon>Sphaerotilaceae</taxon>
        <taxon>Roseateles</taxon>
    </lineage>
</organism>
<evidence type="ECO:0000256" key="3">
    <source>
        <dbReference type="ARBA" id="ARBA00012865"/>
    </source>
</evidence>
<dbReference type="EMBL" id="CP116346">
    <property type="protein sequence ID" value="WIT13616.1"/>
    <property type="molecule type" value="Genomic_DNA"/>
</dbReference>
<dbReference type="RefSeq" id="WP_285234734.1">
    <property type="nucleotide sequence ID" value="NZ_CP116346.1"/>
</dbReference>
<protein>
    <recommendedName>
        <fullName evidence="3">beta-lactamase</fullName>
        <ecNumber evidence="3">3.5.2.6</ecNumber>
    </recommendedName>
</protein>
<dbReference type="InterPro" id="IPR012338">
    <property type="entry name" value="Beta-lactam/transpept-like"/>
</dbReference>
<evidence type="ECO:0000259" key="4">
    <source>
        <dbReference type="Pfam" id="PF13354"/>
    </source>
</evidence>